<reference evidence="4" key="1">
    <citation type="submission" date="2010-07" db="EMBL/GenBank/DDBJ databases">
        <title>The genome sequence of Gaeumannomyces graminis var. tritici strain R3-111a-1.</title>
        <authorList>
            <consortium name="The Broad Institute Genome Sequencing Platform"/>
            <person name="Ma L.-J."/>
            <person name="Dead R."/>
            <person name="Young S."/>
            <person name="Zeng Q."/>
            <person name="Koehrsen M."/>
            <person name="Alvarado L."/>
            <person name="Berlin A."/>
            <person name="Chapman S.B."/>
            <person name="Chen Z."/>
            <person name="Freedman E."/>
            <person name="Gellesch M."/>
            <person name="Goldberg J."/>
            <person name="Griggs A."/>
            <person name="Gujja S."/>
            <person name="Heilman E.R."/>
            <person name="Heiman D."/>
            <person name="Hepburn T."/>
            <person name="Howarth C."/>
            <person name="Jen D."/>
            <person name="Larson L."/>
            <person name="Mehta T."/>
            <person name="Neiman D."/>
            <person name="Pearson M."/>
            <person name="Roberts A."/>
            <person name="Saif S."/>
            <person name="Shea T."/>
            <person name="Shenoy N."/>
            <person name="Sisk P."/>
            <person name="Stolte C."/>
            <person name="Sykes S."/>
            <person name="Walk T."/>
            <person name="White J."/>
            <person name="Yandava C."/>
            <person name="Haas B."/>
            <person name="Nusbaum C."/>
            <person name="Birren B."/>
        </authorList>
    </citation>
    <scope>NUCLEOTIDE SEQUENCE [LARGE SCALE GENOMIC DNA]</scope>
    <source>
        <strain evidence="4">R3-111a-1</strain>
    </source>
</reference>
<accession>J3NP30</accession>
<sequence length="194" mass="21122">MLLLDTQGLLGGGAANNNRLTAPRKIGRSAGAGMSRLEEECFAYTVLQTIFHQSINEHRGQHDSGHGSGIPLGKNKAAEIQDLSGRLPPEHQRASPATIDRHSTITSTLARHIPHTCRGSPKITAMFPQVYWRPLSCAKLCREMSLAPTLSSVRSSQQREPTKTRLRLGRGKEDVIRGDLPVGESRPTALSNSD</sequence>
<organism evidence="2">
    <name type="scientific">Gaeumannomyces tritici (strain R3-111a-1)</name>
    <name type="common">Wheat and barley take-all root rot fungus</name>
    <name type="synonym">Gaeumannomyces graminis var. tritici</name>
    <dbReference type="NCBI Taxonomy" id="644352"/>
    <lineage>
        <taxon>Eukaryota</taxon>
        <taxon>Fungi</taxon>
        <taxon>Dikarya</taxon>
        <taxon>Ascomycota</taxon>
        <taxon>Pezizomycotina</taxon>
        <taxon>Sordariomycetes</taxon>
        <taxon>Sordariomycetidae</taxon>
        <taxon>Magnaporthales</taxon>
        <taxon>Magnaporthaceae</taxon>
        <taxon>Gaeumannomyces</taxon>
    </lineage>
</organism>
<dbReference type="RefSeq" id="XP_009219078.1">
    <property type="nucleotide sequence ID" value="XM_009220814.1"/>
</dbReference>
<proteinExistence type="predicted"/>
<keyword evidence="4" id="KW-1185">Reference proteome</keyword>
<dbReference type="GeneID" id="20343494"/>
<dbReference type="HOGENOM" id="CLU_1402511_0_0_1"/>
<reference evidence="3" key="4">
    <citation type="journal article" date="2015" name="G3 (Bethesda)">
        <title>Genome sequences of three phytopathogenic species of the Magnaporthaceae family of fungi.</title>
        <authorList>
            <person name="Okagaki L.H."/>
            <person name="Nunes C.C."/>
            <person name="Sailsbery J."/>
            <person name="Clay B."/>
            <person name="Brown D."/>
            <person name="John T."/>
            <person name="Oh Y."/>
            <person name="Young N."/>
            <person name="Fitzgerald M."/>
            <person name="Haas B.J."/>
            <person name="Zeng Q."/>
            <person name="Young S."/>
            <person name="Adiconis X."/>
            <person name="Fan L."/>
            <person name="Levin J.Z."/>
            <person name="Mitchell T.K."/>
            <person name="Okubara P.A."/>
            <person name="Farman M.L."/>
            <person name="Kohn L.M."/>
            <person name="Birren B."/>
            <person name="Ma L.-J."/>
            <person name="Dean R.A."/>
        </authorList>
    </citation>
    <scope>NUCLEOTIDE SEQUENCE</scope>
    <source>
        <strain evidence="3">R3-111a-1</strain>
    </source>
</reference>
<protein>
    <submittedName>
        <fullName evidence="2 3">Uncharacterized protein</fullName>
    </submittedName>
</protein>
<reference evidence="3" key="5">
    <citation type="submission" date="2018-04" db="UniProtKB">
        <authorList>
            <consortium name="EnsemblFungi"/>
        </authorList>
    </citation>
    <scope>IDENTIFICATION</scope>
    <source>
        <strain evidence="3">R3-111a-1</strain>
    </source>
</reference>
<feature type="region of interest" description="Disordered" evidence="1">
    <location>
        <begin position="150"/>
        <end position="194"/>
    </location>
</feature>
<evidence type="ECO:0000256" key="1">
    <source>
        <dbReference type="SAM" id="MobiDB-lite"/>
    </source>
</evidence>
<gene>
    <name evidence="3" type="primary">20343494</name>
    <name evidence="2" type="ORF">GGTG_03036</name>
</gene>
<dbReference type="AlphaFoldDB" id="J3NP30"/>
<evidence type="ECO:0000313" key="3">
    <source>
        <dbReference type="EnsemblFungi" id="EJT77933"/>
    </source>
</evidence>
<dbReference type="VEuPathDB" id="FungiDB:GGTG_03036"/>
<dbReference type="EMBL" id="GL385396">
    <property type="protein sequence ID" value="EJT77933.1"/>
    <property type="molecule type" value="Genomic_DNA"/>
</dbReference>
<dbReference type="EnsemblFungi" id="EJT77933">
    <property type="protein sequence ID" value="EJT77933"/>
    <property type="gene ID" value="GGTG_03036"/>
</dbReference>
<feature type="compositionally biased region" description="Polar residues" evidence="1">
    <location>
        <begin position="150"/>
        <end position="159"/>
    </location>
</feature>
<reference evidence="2" key="3">
    <citation type="submission" date="2010-09" db="EMBL/GenBank/DDBJ databases">
        <title>Annotation of Gaeumannomyces graminis var. tritici R3-111a-1.</title>
        <authorList>
            <consortium name="The Broad Institute Genome Sequencing Platform"/>
            <person name="Ma L.-J."/>
            <person name="Dead R."/>
            <person name="Young S.K."/>
            <person name="Zeng Q."/>
            <person name="Gargeya S."/>
            <person name="Fitzgerald M."/>
            <person name="Haas B."/>
            <person name="Abouelleil A."/>
            <person name="Alvarado L."/>
            <person name="Arachchi H.M."/>
            <person name="Berlin A."/>
            <person name="Brown A."/>
            <person name="Chapman S.B."/>
            <person name="Chen Z."/>
            <person name="Dunbar C."/>
            <person name="Freedman E."/>
            <person name="Gearin G."/>
            <person name="Gellesch M."/>
            <person name="Goldberg J."/>
            <person name="Griggs A."/>
            <person name="Gujja S."/>
            <person name="Heiman D."/>
            <person name="Howarth C."/>
            <person name="Larson L."/>
            <person name="Lui A."/>
            <person name="MacDonald P.J.P."/>
            <person name="Mehta T."/>
            <person name="Montmayeur A."/>
            <person name="Murphy C."/>
            <person name="Neiman D."/>
            <person name="Pearson M."/>
            <person name="Priest M."/>
            <person name="Roberts A."/>
            <person name="Saif S."/>
            <person name="Shea T."/>
            <person name="Shenoy N."/>
            <person name="Sisk P."/>
            <person name="Stolte C."/>
            <person name="Sykes S."/>
            <person name="Yandava C."/>
            <person name="Wortman J."/>
            <person name="Nusbaum C."/>
            <person name="Birren B."/>
        </authorList>
    </citation>
    <scope>NUCLEOTIDE SEQUENCE</scope>
    <source>
        <strain evidence="2">R3-111a-1</strain>
    </source>
</reference>
<name>J3NP30_GAET3</name>
<reference evidence="2" key="2">
    <citation type="submission" date="2010-07" db="EMBL/GenBank/DDBJ databases">
        <authorList>
            <consortium name="The Broad Institute Genome Sequencing Platform"/>
            <consortium name="Broad Institute Genome Sequencing Center for Infectious Disease"/>
            <person name="Ma L.-J."/>
            <person name="Dead R."/>
            <person name="Young S."/>
            <person name="Zeng Q."/>
            <person name="Koehrsen M."/>
            <person name="Alvarado L."/>
            <person name="Berlin A."/>
            <person name="Chapman S.B."/>
            <person name="Chen Z."/>
            <person name="Freedman E."/>
            <person name="Gellesch M."/>
            <person name="Goldberg J."/>
            <person name="Griggs A."/>
            <person name="Gujja S."/>
            <person name="Heilman E.R."/>
            <person name="Heiman D."/>
            <person name="Hepburn T."/>
            <person name="Howarth C."/>
            <person name="Jen D."/>
            <person name="Larson L."/>
            <person name="Mehta T."/>
            <person name="Neiman D."/>
            <person name="Pearson M."/>
            <person name="Roberts A."/>
            <person name="Saif S."/>
            <person name="Shea T."/>
            <person name="Shenoy N."/>
            <person name="Sisk P."/>
            <person name="Stolte C."/>
            <person name="Sykes S."/>
            <person name="Walk T."/>
            <person name="White J."/>
            <person name="Yandava C."/>
            <person name="Haas B."/>
            <person name="Nusbaum C."/>
            <person name="Birren B."/>
        </authorList>
    </citation>
    <scope>NUCLEOTIDE SEQUENCE</scope>
    <source>
        <strain evidence="2">R3-111a-1</strain>
    </source>
</reference>
<evidence type="ECO:0000313" key="4">
    <source>
        <dbReference type="Proteomes" id="UP000006039"/>
    </source>
</evidence>
<dbReference type="Proteomes" id="UP000006039">
    <property type="component" value="Unassembled WGS sequence"/>
</dbReference>
<evidence type="ECO:0000313" key="2">
    <source>
        <dbReference type="EMBL" id="EJT77933.1"/>
    </source>
</evidence>